<proteinExistence type="inferred from homology"/>
<evidence type="ECO:0000256" key="1">
    <source>
        <dbReference type="ARBA" id="ARBA00005820"/>
    </source>
</evidence>
<dbReference type="SMART" id="SM01043">
    <property type="entry name" value="BTAD"/>
    <property type="match status" value="1"/>
</dbReference>
<reference evidence="7 8" key="1">
    <citation type="submission" date="2023-11" db="EMBL/GenBank/DDBJ databases">
        <title>Lentzea sokolovensis, sp. nov., Lentzea kristufkii, sp. nov., and Lentzea miocenensis, sp. nov., rare actinobacteria from Sokolov Coal Basin, Miocene lacustrine sediment, Czech Republic.</title>
        <authorList>
            <person name="Lara A."/>
            <person name="Kotroba L."/>
            <person name="Nouioui I."/>
            <person name="Neumann-Schaal M."/>
            <person name="Mast Y."/>
            <person name="Chronakova A."/>
        </authorList>
    </citation>
    <scope>NUCLEOTIDE SEQUENCE [LARGE SCALE GENOMIC DNA]</scope>
    <source>
        <strain evidence="7 8">BCCO 10_0061</strain>
    </source>
</reference>
<evidence type="ECO:0000256" key="2">
    <source>
        <dbReference type="ARBA" id="ARBA00023015"/>
    </source>
</evidence>
<dbReference type="RefSeq" id="WP_319975596.1">
    <property type="nucleotide sequence ID" value="NZ_JAXAVU010000007.1"/>
</dbReference>
<dbReference type="InterPro" id="IPR036388">
    <property type="entry name" value="WH-like_DNA-bd_sf"/>
</dbReference>
<accession>A0ABU4UUZ2</accession>
<dbReference type="InterPro" id="IPR011717">
    <property type="entry name" value="TPR-4"/>
</dbReference>
<dbReference type="InterPro" id="IPR051677">
    <property type="entry name" value="AfsR-DnrI-RedD_regulator"/>
</dbReference>
<evidence type="ECO:0000259" key="6">
    <source>
        <dbReference type="PROSITE" id="PS51755"/>
    </source>
</evidence>
<dbReference type="Gene3D" id="1.25.40.10">
    <property type="entry name" value="Tetratricopeptide repeat domain"/>
    <property type="match status" value="2"/>
</dbReference>
<keyword evidence="8" id="KW-1185">Reference proteome</keyword>
<dbReference type="InterPro" id="IPR019734">
    <property type="entry name" value="TPR_rpt"/>
</dbReference>
<evidence type="ECO:0000256" key="4">
    <source>
        <dbReference type="ARBA" id="ARBA00023163"/>
    </source>
</evidence>
<sequence>MEIGILGSVEIWHDGERLAAGAPQQRCVLAVLALNAGQGVSVDRLAEAVWGEEPPGDWRGVVHGYVSRLRKALKPAGLEIVRRSPGYSLDAEVDLHLFRKLVADARGSADPASGLFKALALWRGTPFDGAAGSFVLDRLRDGLTQERLGVVEEWVEHELRLGRHREVIGDLTVLCAEHPYQEKLVGLLMLALHRSGRQAESLRRFDECRRLLADDLGVDPGDDLRALYERVLRADPALNPAPADVPVAPVEPVRAPDSLPFDVPDFTGRAHELERLIELVAGRGGVISVDGMAGVGKTAFAVRAGHALASRFPGGRLFVDLHGYTPDRQPVTAEAALGVLLRSLGLPGTEIPAGLDDRVATWRTAMAGRRALVVLDNASDAAQVRPLVPGSPGCAVIVTSRRRLPNLDGAVPLSLDVLPAQEAEELFLRVVGEDRGPGAAELVSLCGYLPLAVRVAGARLRHRPRWTVADLVERLRVEQQRLSELAVDDRGVAAAFTLSYEHLEPALRRVFRLLGLHPGVDFDAHAAAALTGLPRPRAEDALEDLLDHHLLEQQVRDRFRFHDLLREHALGLDGPREDADVRVLDYYLAVAHRATNVLQPGRRQVEPELAHPPSSLPVVADLPAASAWFATEHPNLVAAVAHAERRGVERLVRDLPRNTGHYMIISHRIDDLIVTQEAGLAAVRRLGDPREEALSLSHLALSYYMACRYRLGARHATANLELARSLGDEVNEGYALAILGLLHQRLGEFAAARDCNARAVELRSNSTDYRLVAICVGNLGRIALAAGDLDAAWAYLSKALVRSREISERSEEASVLSGLGATLSRQGDHESALRHLYEGLELAGEVGNTDYVVRGRIKLAEGHRRAGHLERALAVATEVVDDLRKGVLVDHLASAWNVLGRVRGDLGVPASSAFENALELATRIEYRIELAHALQGLGRTDEAAAHYRAMGVA</sequence>
<dbReference type="CDD" id="cd15831">
    <property type="entry name" value="BTAD"/>
    <property type="match status" value="1"/>
</dbReference>
<dbReference type="Pfam" id="PF03704">
    <property type="entry name" value="BTAD"/>
    <property type="match status" value="1"/>
</dbReference>
<keyword evidence="3 5" id="KW-0238">DNA-binding</keyword>
<dbReference type="Pfam" id="PF00486">
    <property type="entry name" value="Trans_reg_C"/>
    <property type="match status" value="1"/>
</dbReference>
<dbReference type="InterPro" id="IPR005158">
    <property type="entry name" value="BTAD"/>
</dbReference>
<dbReference type="SUPFAM" id="SSF46894">
    <property type="entry name" value="C-terminal effector domain of the bipartite response regulators"/>
    <property type="match status" value="1"/>
</dbReference>
<dbReference type="PANTHER" id="PTHR35807:SF1">
    <property type="entry name" value="TRANSCRIPTIONAL REGULATOR REDD"/>
    <property type="match status" value="1"/>
</dbReference>
<dbReference type="SMART" id="SM00862">
    <property type="entry name" value="Trans_reg_C"/>
    <property type="match status" value="1"/>
</dbReference>
<dbReference type="PANTHER" id="PTHR35807">
    <property type="entry name" value="TRANSCRIPTIONAL REGULATOR REDD-RELATED"/>
    <property type="match status" value="1"/>
</dbReference>
<comment type="caution">
    <text evidence="7">The sequence shown here is derived from an EMBL/GenBank/DDBJ whole genome shotgun (WGS) entry which is preliminary data.</text>
</comment>
<dbReference type="SMART" id="SM00028">
    <property type="entry name" value="TPR"/>
    <property type="match status" value="4"/>
</dbReference>
<dbReference type="EMBL" id="JAXAVU010000007">
    <property type="protein sequence ID" value="MDX8143332.1"/>
    <property type="molecule type" value="Genomic_DNA"/>
</dbReference>
<evidence type="ECO:0000256" key="3">
    <source>
        <dbReference type="ARBA" id="ARBA00023125"/>
    </source>
</evidence>
<dbReference type="Pfam" id="PF07721">
    <property type="entry name" value="TPR_4"/>
    <property type="match status" value="1"/>
</dbReference>
<feature type="DNA-binding region" description="OmpR/PhoB-type" evidence="5">
    <location>
        <begin position="1"/>
        <end position="91"/>
    </location>
</feature>
<dbReference type="SUPFAM" id="SSF48452">
    <property type="entry name" value="TPR-like"/>
    <property type="match status" value="3"/>
</dbReference>
<name>A0ABU4UUZ2_9PSEU</name>
<protein>
    <submittedName>
        <fullName evidence="7">BTAD domain-containing putative transcriptional regulator</fullName>
    </submittedName>
</protein>
<reference evidence="7 8" key="2">
    <citation type="submission" date="2023-11" db="EMBL/GenBank/DDBJ databases">
        <authorList>
            <person name="Lara A.C."/>
            <person name="Chronakova A."/>
        </authorList>
    </citation>
    <scope>NUCLEOTIDE SEQUENCE [LARGE SCALE GENOMIC DNA]</scope>
    <source>
        <strain evidence="7 8">BCCO 10_0061</strain>
    </source>
</reference>
<dbReference type="InterPro" id="IPR001867">
    <property type="entry name" value="OmpR/PhoB-type_DNA-bd"/>
</dbReference>
<keyword evidence="4" id="KW-0804">Transcription</keyword>
<dbReference type="InterPro" id="IPR016032">
    <property type="entry name" value="Sig_transdc_resp-reg_C-effctor"/>
</dbReference>
<feature type="domain" description="OmpR/PhoB-type" evidence="6">
    <location>
        <begin position="1"/>
        <end position="91"/>
    </location>
</feature>
<evidence type="ECO:0000256" key="5">
    <source>
        <dbReference type="PROSITE-ProRule" id="PRU01091"/>
    </source>
</evidence>
<dbReference type="PROSITE" id="PS51755">
    <property type="entry name" value="OMPR_PHOB"/>
    <property type="match status" value="1"/>
</dbReference>
<dbReference type="Proteomes" id="UP001285352">
    <property type="component" value="Unassembled WGS sequence"/>
</dbReference>
<gene>
    <name evidence="7" type="ORF">SK854_14485</name>
</gene>
<dbReference type="InterPro" id="IPR011990">
    <property type="entry name" value="TPR-like_helical_dom_sf"/>
</dbReference>
<dbReference type="SUPFAM" id="SSF52540">
    <property type="entry name" value="P-loop containing nucleoside triphosphate hydrolases"/>
    <property type="match status" value="1"/>
</dbReference>
<dbReference type="PRINTS" id="PR00364">
    <property type="entry name" value="DISEASERSIST"/>
</dbReference>
<comment type="similarity">
    <text evidence="1">Belongs to the AfsR/DnrI/RedD regulatory family.</text>
</comment>
<dbReference type="Gene3D" id="1.10.10.10">
    <property type="entry name" value="Winged helix-like DNA-binding domain superfamily/Winged helix DNA-binding domain"/>
    <property type="match status" value="2"/>
</dbReference>
<dbReference type="Gene3D" id="3.40.50.300">
    <property type="entry name" value="P-loop containing nucleotide triphosphate hydrolases"/>
    <property type="match status" value="1"/>
</dbReference>
<dbReference type="Pfam" id="PF13424">
    <property type="entry name" value="TPR_12"/>
    <property type="match status" value="1"/>
</dbReference>
<organism evidence="7 8">
    <name type="scientific">Lentzea sokolovensis</name>
    <dbReference type="NCBI Taxonomy" id="3095429"/>
    <lineage>
        <taxon>Bacteria</taxon>
        <taxon>Bacillati</taxon>
        <taxon>Actinomycetota</taxon>
        <taxon>Actinomycetes</taxon>
        <taxon>Pseudonocardiales</taxon>
        <taxon>Pseudonocardiaceae</taxon>
        <taxon>Lentzea</taxon>
    </lineage>
</organism>
<keyword evidence="2" id="KW-0805">Transcription regulation</keyword>
<dbReference type="InterPro" id="IPR027417">
    <property type="entry name" value="P-loop_NTPase"/>
</dbReference>
<evidence type="ECO:0000313" key="8">
    <source>
        <dbReference type="Proteomes" id="UP001285352"/>
    </source>
</evidence>
<evidence type="ECO:0000313" key="7">
    <source>
        <dbReference type="EMBL" id="MDX8143332.1"/>
    </source>
</evidence>